<sequence length="474" mass="53864">MSLISLPTELLHHILYYSILARDFPDDFRRALRLKLVCKSFNESFRTVLFTNRLLDHVWGGHLTFENWQNCRYYGADVLWHDYLAMRSREETDESVGRFVEIRNTANSLLRHHEAHRLEHDIDLNLDVVLDGLCWLALERGGARCPASRETWSSIDRVSGEVPNPGLNLLSAGAYFGCTPLVRELLIEGYDGTRDNDLFPCPMFIAAWTGQDAMLQLLQEFQPDVELTESNNRYFDFSCRSKIAPGSVDGASIRGDMDMKPGHIAKGTWPYTFILSGMQRARSPEVFDYLERTLSQEKVSQRDKDQWLSKRAAAGDIVMVRHLLDIGADPVGETTAGGPPLVHAVRAWHEDIVDLLLERGADPNERGKYRRGTPLTAAARAGSMVMLKKLLDAGAKLAKEDYLTLRGAARMEHTAMVELLLRICGRNAGMGAEIEAWRRQWRERYLPQLQLEGLESMVDILRPWVEDGWRGNHS</sequence>
<evidence type="ECO:0000256" key="1">
    <source>
        <dbReference type="ARBA" id="ARBA00022737"/>
    </source>
</evidence>
<dbReference type="Proteomes" id="UP001187682">
    <property type="component" value="Unassembled WGS sequence"/>
</dbReference>
<dbReference type="Gene3D" id="1.25.40.20">
    <property type="entry name" value="Ankyrin repeat-containing domain"/>
    <property type="match status" value="1"/>
</dbReference>
<evidence type="ECO:0000256" key="3">
    <source>
        <dbReference type="PROSITE-ProRule" id="PRU00023"/>
    </source>
</evidence>
<dbReference type="InterPro" id="IPR036770">
    <property type="entry name" value="Ankyrin_rpt-contain_sf"/>
</dbReference>
<evidence type="ECO:0000313" key="4">
    <source>
        <dbReference type="EMBL" id="SPO01791.1"/>
    </source>
</evidence>
<gene>
    <name evidence="4" type="ORF">DNG_04464</name>
</gene>
<feature type="repeat" description="ANK" evidence="3">
    <location>
        <begin position="370"/>
        <end position="402"/>
    </location>
</feature>
<dbReference type="SMART" id="SM00248">
    <property type="entry name" value="ANK"/>
    <property type="match status" value="3"/>
</dbReference>
<accession>A0AAE8MW61</accession>
<evidence type="ECO:0000313" key="5">
    <source>
        <dbReference type="Proteomes" id="UP001187682"/>
    </source>
</evidence>
<keyword evidence="1" id="KW-0677">Repeat</keyword>
<keyword evidence="5" id="KW-1185">Reference proteome</keyword>
<dbReference type="EMBL" id="ONZQ02000005">
    <property type="protein sequence ID" value="SPO01791.1"/>
    <property type="molecule type" value="Genomic_DNA"/>
</dbReference>
<proteinExistence type="predicted"/>
<comment type="caution">
    <text evidence="4">The sequence shown here is derived from an EMBL/GenBank/DDBJ whole genome shotgun (WGS) entry which is preliminary data.</text>
</comment>
<organism evidence="4 5">
    <name type="scientific">Cephalotrichum gorgonifer</name>
    <dbReference type="NCBI Taxonomy" id="2041049"/>
    <lineage>
        <taxon>Eukaryota</taxon>
        <taxon>Fungi</taxon>
        <taxon>Dikarya</taxon>
        <taxon>Ascomycota</taxon>
        <taxon>Pezizomycotina</taxon>
        <taxon>Sordariomycetes</taxon>
        <taxon>Hypocreomycetidae</taxon>
        <taxon>Microascales</taxon>
        <taxon>Microascaceae</taxon>
        <taxon>Cephalotrichum</taxon>
    </lineage>
</organism>
<feature type="repeat" description="ANK" evidence="3">
    <location>
        <begin position="336"/>
        <end position="368"/>
    </location>
</feature>
<evidence type="ECO:0000256" key="2">
    <source>
        <dbReference type="ARBA" id="ARBA00023043"/>
    </source>
</evidence>
<keyword evidence="2 3" id="KW-0040">ANK repeat</keyword>
<dbReference type="PROSITE" id="PS50088">
    <property type="entry name" value="ANK_REPEAT"/>
    <property type="match status" value="2"/>
</dbReference>
<dbReference type="PANTHER" id="PTHR24201">
    <property type="entry name" value="ANK_REP_REGION DOMAIN-CONTAINING PROTEIN"/>
    <property type="match status" value="1"/>
</dbReference>
<dbReference type="InterPro" id="IPR002110">
    <property type="entry name" value="Ankyrin_rpt"/>
</dbReference>
<reference evidence="4" key="1">
    <citation type="submission" date="2018-03" db="EMBL/GenBank/DDBJ databases">
        <authorList>
            <person name="Guldener U."/>
        </authorList>
    </citation>
    <scope>NUCLEOTIDE SEQUENCE</scope>
</reference>
<dbReference type="PROSITE" id="PS50297">
    <property type="entry name" value="ANK_REP_REGION"/>
    <property type="match status" value="1"/>
</dbReference>
<protein>
    <submittedName>
        <fullName evidence="4">Uncharacterized protein</fullName>
    </submittedName>
</protein>
<name>A0AAE8MW61_9PEZI</name>
<dbReference type="Pfam" id="PF00023">
    <property type="entry name" value="Ank"/>
    <property type="match status" value="1"/>
</dbReference>
<dbReference type="SUPFAM" id="SSF48403">
    <property type="entry name" value="Ankyrin repeat"/>
    <property type="match status" value="1"/>
</dbReference>
<dbReference type="InterPro" id="IPR050776">
    <property type="entry name" value="Ank_Repeat/CDKN_Inhibitor"/>
</dbReference>
<dbReference type="AlphaFoldDB" id="A0AAE8MW61"/>